<comment type="caution">
    <text evidence="2">The sequence shown here is derived from an EMBL/GenBank/DDBJ whole genome shotgun (WGS) entry which is preliminary data.</text>
</comment>
<reference evidence="2 3" key="1">
    <citation type="journal article" date="2018" name="Nat. Biotechnol.">
        <title>A standardized bacterial taxonomy based on genome phylogeny substantially revises the tree of life.</title>
        <authorList>
            <person name="Parks D.H."/>
            <person name="Chuvochina M."/>
            <person name="Waite D.W."/>
            <person name="Rinke C."/>
            <person name="Skarshewski A."/>
            <person name="Chaumeil P.A."/>
            <person name="Hugenholtz P."/>
        </authorList>
    </citation>
    <scope>NUCLEOTIDE SEQUENCE [LARGE SCALE GENOMIC DNA]</scope>
    <source>
        <strain evidence="2">UBA10948</strain>
    </source>
</reference>
<dbReference type="GO" id="GO:0009253">
    <property type="term" value="P:peptidoglycan catabolic process"/>
    <property type="evidence" value="ECO:0007669"/>
    <property type="project" value="InterPro"/>
</dbReference>
<proteinExistence type="predicted"/>
<dbReference type="SMART" id="SM00646">
    <property type="entry name" value="Ami_3"/>
    <property type="match status" value="1"/>
</dbReference>
<accession>A0A354YYF5</accession>
<organism evidence="2 3">
    <name type="scientific">Syntrophomonas wolfei</name>
    <dbReference type="NCBI Taxonomy" id="863"/>
    <lineage>
        <taxon>Bacteria</taxon>
        <taxon>Bacillati</taxon>
        <taxon>Bacillota</taxon>
        <taxon>Clostridia</taxon>
        <taxon>Eubacteriales</taxon>
        <taxon>Syntrophomonadaceae</taxon>
        <taxon>Syntrophomonas</taxon>
    </lineage>
</organism>
<dbReference type="EMBL" id="DNZF01000107">
    <property type="protein sequence ID" value="HBK53262.1"/>
    <property type="molecule type" value="Genomic_DNA"/>
</dbReference>
<sequence length="148" mass="16212">MRLGQEIQNSVLKRVAFRDRGLKTKKSSAGTADYLYMLRKPAGVAVLVECGFTDSSVDADILKSADNLTMIARGIAAGVLDYLGVKVEEKEEDEMIYKTLNDVPDWGKPIVQKLISRKSIVGDGKGDINLPESTLKTLAILEREGVLK</sequence>
<dbReference type="Pfam" id="PF01520">
    <property type="entry name" value="Amidase_3"/>
    <property type="match status" value="1"/>
</dbReference>
<evidence type="ECO:0000313" key="3">
    <source>
        <dbReference type="Proteomes" id="UP000263273"/>
    </source>
</evidence>
<evidence type="ECO:0000259" key="1">
    <source>
        <dbReference type="SMART" id="SM00646"/>
    </source>
</evidence>
<evidence type="ECO:0000313" key="2">
    <source>
        <dbReference type="EMBL" id="HBK53262.1"/>
    </source>
</evidence>
<dbReference type="Proteomes" id="UP000263273">
    <property type="component" value="Unassembled WGS sequence"/>
</dbReference>
<dbReference type="InterPro" id="IPR002508">
    <property type="entry name" value="MurNAc-LAA_cat"/>
</dbReference>
<dbReference type="SUPFAM" id="SSF53187">
    <property type="entry name" value="Zn-dependent exopeptidases"/>
    <property type="match status" value="1"/>
</dbReference>
<protein>
    <recommendedName>
        <fullName evidence="1">MurNAc-LAA domain-containing protein</fullName>
    </recommendedName>
</protein>
<name>A0A354YYF5_9FIRM</name>
<dbReference type="GO" id="GO:0008745">
    <property type="term" value="F:N-acetylmuramoyl-L-alanine amidase activity"/>
    <property type="evidence" value="ECO:0007669"/>
    <property type="project" value="InterPro"/>
</dbReference>
<dbReference type="CDD" id="cd02696">
    <property type="entry name" value="MurNAc-LAA"/>
    <property type="match status" value="1"/>
</dbReference>
<gene>
    <name evidence="2" type="ORF">DDZ44_04925</name>
</gene>
<dbReference type="AlphaFoldDB" id="A0A354YYF5"/>
<dbReference type="Gene3D" id="3.40.630.40">
    <property type="entry name" value="Zn-dependent exopeptidases"/>
    <property type="match status" value="1"/>
</dbReference>
<feature type="domain" description="MurNAc-LAA" evidence="1">
    <location>
        <begin position="1"/>
        <end position="80"/>
    </location>
</feature>